<comment type="similarity">
    <text evidence="1">Belongs to the sigma-70 factor family. ECF subfamily.</text>
</comment>
<keyword evidence="7" id="KW-1185">Reference proteome</keyword>
<evidence type="ECO:0000313" key="6">
    <source>
        <dbReference type="EMBL" id="MFC5008729.1"/>
    </source>
</evidence>
<keyword evidence="2" id="KW-0805">Transcription regulation</keyword>
<dbReference type="Pfam" id="PF08281">
    <property type="entry name" value="Sigma70_r4_2"/>
    <property type="match status" value="1"/>
</dbReference>
<evidence type="ECO:0000256" key="4">
    <source>
        <dbReference type="ARBA" id="ARBA00023163"/>
    </source>
</evidence>
<feature type="domain" description="RNA polymerase sigma factor 70 region 4 type 2" evidence="5">
    <location>
        <begin position="213"/>
        <end position="248"/>
    </location>
</feature>
<protein>
    <submittedName>
        <fullName evidence="6">Sigma factor-like helix-turn-helix DNA-binding protein</fullName>
    </submittedName>
</protein>
<evidence type="ECO:0000259" key="5">
    <source>
        <dbReference type="Pfam" id="PF08281"/>
    </source>
</evidence>
<name>A0ABV9WKU9_9ACTN</name>
<accession>A0ABV9WKU9</accession>
<keyword evidence="4" id="KW-0804">Transcription</keyword>
<gene>
    <name evidence="6" type="ORF">ACFPIJ_64310</name>
</gene>
<dbReference type="Gene3D" id="1.10.10.10">
    <property type="entry name" value="Winged helix-like DNA-binding domain superfamily/Winged helix DNA-binding domain"/>
    <property type="match status" value="1"/>
</dbReference>
<dbReference type="InterPro" id="IPR013249">
    <property type="entry name" value="RNA_pol_sigma70_r4_t2"/>
</dbReference>
<dbReference type="SUPFAM" id="SSF88659">
    <property type="entry name" value="Sigma3 and sigma4 domains of RNA polymerase sigma factors"/>
    <property type="match status" value="1"/>
</dbReference>
<evidence type="ECO:0000256" key="2">
    <source>
        <dbReference type="ARBA" id="ARBA00023015"/>
    </source>
</evidence>
<sequence length="270" mass="30332">MPLLQMTPRLRPITSTTAVAAPQIEAESELDADRAEEARLIAEVRRRNVCEGPAWDVLHDRLWIYAWKTLQRKIASGEISALVSKHDPFGDLHLSPEDAVVLRRSPDDRAELAIDVIRTALEDFKRNAVLKGKWSPTAGASLTTYFLGTCALHFRRTYWTWSEERFGRLERTAARFGIDTTYVERHFRAIDSDASVDPWRLELAQFLLSKADPLTKTIFLLKVRGLTHAEIAAEIGMSTAAVSSRVRRFSNSAKATLAIQETHYAKASAA</sequence>
<evidence type="ECO:0000256" key="3">
    <source>
        <dbReference type="ARBA" id="ARBA00023082"/>
    </source>
</evidence>
<keyword evidence="3" id="KW-0731">Sigma factor</keyword>
<reference evidence="7" key="1">
    <citation type="journal article" date="2019" name="Int. J. Syst. Evol. Microbiol.">
        <title>The Global Catalogue of Microorganisms (GCM) 10K type strain sequencing project: providing services to taxonomists for standard genome sequencing and annotation.</title>
        <authorList>
            <consortium name="The Broad Institute Genomics Platform"/>
            <consortium name="The Broad Institute Genome Sequencing Center for Infectious Disease"/>
            <person name="Wu L."/>
            <person name="Ma J."/>
        </authorList>
    </citation>
    <scope>NUCLEOTIDE SEQUENCE [LARGE SCALE GENOMIC DNA]</scope>
    <source>
        <strain evidence="7">CGMCC 4.7152</strain>
    </source>
</reference>
<dbReference type="Proteomes" id="UP001595912">
    <property type="component" value="Unassembled WGS sequence"/>
</dbReference>
<dbReference type="EMBL" id="JBHSIU010000136">
    <property type="protein sequence ID" value="MFC5008729.1"/>
    <property type="molecule type" value="Genomic_DNA"/>
</dbReference>
<proteinExistence type="inferred from homology"/>
<evidence type="ECO:0000313" key="7">
    <source>
        <dbReference type="Proteomes" id="UP001595912"/>
    </source>
</evidence>
<dbReference type="InterPro" id="IPR036388">
    <property type="entry name" value="WH-like_DNA-bd_sf"/>
</dbReference>
<comment type="caution">
    <text evidence="6">The sequence shown here is derived from an EMBL/GenBank/DDBJ whole genome shotgun (WGS) entry which is preliminary data.</text>
</comment>
<evidence type="ECO:0000256" key="1">
    <source>
        <dbReference type="ARBA" id="ARBA00010641"/>
    </source>
</evidence>
<dbReference type="InterPro" id="IPR013324">
    <property type="entry name" value="RNA_pol_sigma_r3/r4-like"/>
</dbReference>
<dbReference type="RefSeq" id="WP_380129432.1">
    <property type="nucleotide sequence ID" value="NZ_JBHSIU010000136.1"/>
</dbReference>
<organism evidence="6 7">
    <name type="scientific">Dactylosporangium cerinum</name>
    <dbReference type="NCBI Taxonomy" id="1434730"/>
    <lineage>
        <taxon>Bacteria</taxon>
        <taxon>Bacillati</taxon>
        <taxon>Actinomycetota</taxon>
        <taxon>Actinomycetes</taxon>
        <taxon>Micromonosporales</taxon>
        <taxon>Micromonosporaceae</taxon>
        <taxon>Dactylosporangium</taxon>
    </lineage>
</organism>